<dbReference type="EC" id="3.2.1.28" evidence="3 5"/>
<dbReference type="InterPro" id="IPR008928">
    <property type="entry name" value="6-hairpin_glycosidase_sf"/>
</dbReference>
<keyword evidence="5" id="KW-0378">Hydrolase</keyword>
<dbReference type="Pfam" id="PF01204">
    <property type="entry name" value="Trehalase"/>
    <property type="match status" value="1"/>
</dbReference>
<evidence type="ECO:0000256" key="4">
    <source>
        <dbReference type="ARBA" id="ARBA00019905"/>
    </source>
</evidence>
<dbReference type="PRINTS" id="PR00744">
    <property type="entry name" value="GLHYDRLASE37"/>
</dbReference>
<comment type="catalytic activity">
    <reaction evidence="1 5">
        <text>alpha,alpha-trehalose + H2O = alpha-D-glucose + beta-D-glucose</text>
        <dbReference type="Rhea" id="RHEA:32675"/>
        <dbReference type="ChEBI" id="CHEBI:15377"/>
        <dbReference type="ChEBI" id="CHEBI:15903"/>
        <dbReference type="ChEBI" id="CHEBI:16551"/>
        <dbReference type="ChEBI" id="CHEBI:17925"/>
        <dbReference type="EC" id="3.2.1.28"/>
    </reaction>
</comment>
<organism evidence="8">
    <name type="scientific">Hypothenemus hampei</name>
    <name type="common">Coffee berry borer</name>
    <dbReference type="NCBI Taxonomy" id="57062"/>
    <lineage>
        <taxon>Eukaryota</taxon>
        <taxon>Metazoa</taxon>
        <taxon>Ecdysozoa</taxon>
        <taxon>Arthropoda</taxon>
        <taxon>Hexapoda</taxon>
        <taxon>Insecta</taxon>
        <taxon>Pterygota</taxon>
        <taxon>Neoptera</taxon>
        <taxon>Endopterygota</taxon>
        <taxon>Coleoptera</taxon>
        <taxon>Polyphaga</taxon>
        <taxon>Cucujiformia</taxon>
        <taxon>Curculionidae</taxon>
        <taxon>Scolytinae</taxon>
        <taxon>Hypothenemus</taxon>
    </lineage>
</organism>
<evidence type="ECO:0000256" key="5">
    <source>
        <dbReference type="RuleBase" id="RU361180"/>
    </source>
</evidence>
<keyword evidence="6" id="KW-0732">Signal</keyword>
<evidence type="ECO:0000256" key="2">
    <source>
        <dbReference type="ARBA" id="ARBA00005615"/>
    </source>
</evidence>
<dbReference type="GO" id="GO:0005993">
    <property type="term" value="P:trehalose catabolic process"/>
    <property type="evidence" value="ECO:0007669"/>
    <property type="project" value="TreeGrafter"/>
</dbReference>
<evidence type="ECO:0000313" key="9">
    <source>
        <dbReference type="Proteomes" id="UP001566132"/>
    </source>
</evidence>
<evidence type="ECO:0000256" key="6">
    <source>
        <dbReference type="SAM" id="SignalP"/>
    </source>
</evidence>
<name>A0AAU8BV37_HYPHA</name>
<dbReference type="AlphaFoldDB" id="A0AAU8BV37"/>
<dbReference type="InterPro" id="IPR001661">
    <property type="entry name" value="Glyco_hydro_37"/>
</dbReference>
<dbReference type="EMBL" id="PP933135">
    <property type="protein sequence ID" value="XCD23152.1"/>
    <property type="molecule type" value="mRNA"/>
</dbReference>
<dbReference type="EMBL" id="JBDJPC010000007">
    <property type="protein sequence ID" value="KAL1494376.1"/>
    <property type="molecule type" value="Genomic_DNA"/>
</dbReference>
<evidence type="ECO:0000256" key="1">
    <source>
        <dbReference type="ARBA" id="ARBA00001576"/>
    </source>
</evidence>
<reference evidence="7 9" key="1">
    <citation type="submission" date="2024-05" db="EMBL/GenBank/DDBJ databases">
        <title>Genetic variation in Jamaican populations of the coffee berry borer (Hypothenemus hampei).</title>
        <authorList>
            <person name="Errbii M."/>
            <person name="Myrie A."/>
        </authorList>
    </citation>
    <scope>NUCLEOTIDE SEQUENCE [LARGE SCALE GENOMIC DNA]</scope>
    <source>
        <strain evidence="7">JA-Hopewell-2020-01-JO</strain>
        <tissue evidence="7">Whole body</tissue>
    </source>
</reference>
<dbReference type="Gene3D" id="1.50.10.10">
    <property type="match status" value="1"/>
</dbReference>
<protein>
    <recommendedName>
        <fullName evidence="4 5">Trehalase</fullName>
        <ecNumber evidence="3 5">3.2.1.28</ecNumber>
    </recommendedName>
    <alternativeName>
        <fullName evidence="5">Alpha-trehalose glucohydrolase</fullName>
    </alternativeName>
</protein>
<evidence type="ECO:0000313" key="8">
    <source>
        <dbReference type="EMBL" id="XCD23152.1"/>
    </source>
</evidence>
<proteinExistence type="evidence at transcript level"/>
<dbReference type="Proteomes" id="UP001566132">
    <property type="component" value="Unassembled WGS sequence"/>
</dbReference>
<evidence type="ECO:0000256" key="3">
    <source>
        <dbReference type="ARBA" id="ARBA00012757"/>
    </source>
</evidence>
<sequence length="568" mass="65461">MHCCHTMQTVFLISLLVVLSSCNPIWQQKTLKDIQSCSSPVYCQGPLLDTVQRAQIFNDSKTFVDMSQVNSVNITLENFWKLMNATDGTPTRQDIIEFVNANFLSQNETVPWTPPDFNENPSLINKIQDQNVREFTQNLIKIWPTLGRKISPDVYQNPDQHSILEVPNGFVVPGGRFKELYYWDSLWIVKGLLISEMYDTVKGMLENMCYLINQIGFMPNGSRNYFLNRSQPPALTLMIQEYLKYTKNTAWVNEIVGCVESELTFWLENHTKLVEKDGEVYELAHFESESNTPRPESYDKDLKTCSSYSEETEKKLCYKSLKSGAETGWDFSTRWFFDDNGGTDTNLTHIRPQRVVPVDLNAFLCKAFADLAEFYAISGEPHKEALWQERSNIWQKSIEMVLYNKEEGIWLDYDPILQKSRNYFYPSNFAPLWAETYNLENKEEYGKRAAEYFQRQGIEQFLGGIPTSLVQSGEQWDFTNAWPPLQEYVVLGLFKTGNNNATEIAQLFAKRWVSANMIGYNENQIMFEKYDAVNPGKFGGGGEYVVQSGFGWTNGVALSFIDTFYTNK</sequence>
<feature type="chain" id="PRO_5044713074" description="Trehalase" evidence="6">
    <location>
        <begin position="23"/>
        <end position="568"/>
    </location>
</feature>
<keyword evidence="9" id="KW-1185">Reference proteome</keyword>
<comment type="similarity">
    <text evidence="2 5">Belongs to the glycosyl hydrolase 37 family.</text>
</comment>
<dbReference type="InterPro" id="IPR012341">
    <property type="entry name" value="6hp_glycosidase-like_sf"/>
</dbReference>
<feature type="signal peptide" evidence="6">
    <location>
        <begin position="1"/>
        <end position="22"/>
    </location>
</feature>
<reference evidence="8" key="2">
    <citation type="submission" date="2024-06" db="EMBL/GenBank/DDBJ databases">
        <title>De novo transcriptome assembly of the two larval stages of Hypothenemus hampei as a tool for identification of candidate genes for RNAi.</title>
        <authorList>
            <person name="Valencia Jimenez A."/>
            <person name="Vilegas-Estrada B."/>
        </authorList>
    </citation>
    <scope>NUCLEOTIDE SEQUENCE</scope>
</reference>
<dbReference type="SUPFAM" id="SSF48208">
    <property type="entry name" value="Six-hairpin glycosidases"/>
    <property type="match status" value="1"/>
</dbReference>
<gene>
    <name evidence="7" type="ORF">ABEB36_009985</name>
</gene>
<dbReference type="PANTHER" id="PTHR23403:SF1">
    <property type="entry name" value="TREHALASE"/>
    <property type="match status" value="1"/>
</dbReference>
<dbReference type="GO" id="GO:0004555">
    <property type="term" value="F:alpha,alpha-trehalase activity"/>
    <property type="evidence" value="ECO:0007669"/>
    <property type="project" value="UniProtKB-EC"/>
</dbReference>
<keyword evidence="5" id="KW-0326">Glycosidase</keyword>
<evidence type="ECO:0000313" key="7">
    <source>
        <dbReference type="EMBL" id="KAL1494376.1"/>
    </source>
</evidence>
<dbReference type="PANTHER" id="PTHR23403">
    <property type="entry name" value="TREHALASE"/>
    <property type="match status" value="1"/>
</dbReference>
<accession>A0AAU8BV37</accession>